<feature type="transmembrane region" description="Helical" evidence="1">
    <location>
        <begin position="91"/>
        <end position="111"/>
    </location>
</feature>
<name>A0ABP2XZW0_9GAMM</name>
<sequence>MTYYLLSSLFLFFFTSFAYACDNRAQIKITFVVVTFFAIFCGLRWYSGNDYGAYIDIFQLVPKISGFNLTDVSHIHSEIGYKFINSILKTISLESYSAIFVIALVSLYLKFFFYFKLVKNVFFCTCFYLALHFFRAEFIQVRMALGLAVLCVGLIFFFKGDKLKFFVAVILATTIHSICIIFLILLITRDYKLRYLLFWALALPLVSSFFSLLKPLLEMLTQIFSNPILTILYNYAFSGVHGDKVLIYNLTPLRHLLMTICLIIFYNSFRSEKEVNLQIIKVYLVGIILTSFFMDVELIYARAIYLFDIVEPIVACILINKIRNFYFRNFMFFIVSMFSILLMSRNAFSNPSLFEYDTWISLII</sequence>
<evidence type="ECO:0000256" key="1">
    <source>
        <dbReference type="SAM" id="Phobius"/>
    </source>
</evidence>
<feature type="chain" id="PRO_5045906620" evidence="2">
    <location>
        <begin position="21"/>
        <end position="364"/>
    </location>
</feature>
<feature type="transmembrane region" description="Helical" evidence="1">
    <location>
        <begin position="245"/>
        <end position="266"/>
    </location>
</feature>
<gene>
    <name evidence="3" type="ORF">PUND_06842</name>
</gene>
<feature type="transmembrane region" description="Helical" evidence="1">
    <location>
        <begin position="326"/>
        <end position="344"/>
    </location>
</feature>
<evidence type="ECO:0000313" key="3">
    <source>
        <dbReference type="EMBL" id="ERG61627.1"/>
    </source>
</evidence>
<dbReference type="InterPro" id="IPR049458">
    <property type="entry name" value="EpsG-like"/>
</dbReference>
<dbReference type="EMBL" id="AHCF02000013">
    <property type="protein sequence ID" value="ERG61627.1"/>
    <property type="molecule type" value="Genomic_DNA"/>
</dbReference>
<accession>A0ABP2XZW0</accession>
<dbReference type="Pfam" id="PF14897">
    <property type="entry name" value="EpsG"/>
    <property type="match status" value="1"/>
</dbReference>
<protein>
    <submittedName>
        <fullName evidence="3">Membrane protein</fullName>
    </submittedName>
</protein>
<reference evidence="3" key="1">
    <citation type="journal article" date="2012" name="J. Bacteriol.">
        <title>Genome sequences of type strains of seven species of the marine bacterium Pseudoalteromonas.</title>
        <authorList>
            <person name="Xie B.B."/>
            <person name="Shu Y.L."/>
            <person name="Qin Q.L."/>
            <person name="Rong J.C."/>
            <person name="Zhang X.Y."/>
            <person name="Chen X.L."/>
            <person name="Shi M."/>
            <person name="He H.L."/>
            <person name="Zhou B.C."/>
            <person name="Zhang Y.Z."/>
        </authorList>
    </citation>
    <scope>NUCLEOTIDE SEQUENCE [LARGE SCALE GENOMIC DNA]</scope>
    <source>
        <strain evidence="3">NCIMB 2128</strain>
    </source>
</reference>
<evidence type="ECO:0000256" key="2">
    <source>
        <dbReference type="SAM" id="SignalP"/>
    </source>
</evidence>
<feature type="transmembrane region" description="Helical" evidence="1">
    <location>
        <begin position="195"/>
        <end position="213"/>
    </location>
</feature>
<keyword evidence="1" id="KW-1133">Transmembrane helix</keyword>
<dbReference type="Proteomes" id="UP000016534">
    <property type="component" value="Unassembled WGS sequence"/>
</dbReference>
<feature type="signal peptide" evidence="2">
    <location>
        <begin position="1"/>
        <end position="20"/>
    </location>
</feature>
<feature type="transmembrane region" description="Helical" evidence="1">
    <location>
        <begin position="165"/>
        <end position="188"/>
    </location>
</feature>
<keyword evidence="4" id="KW-1185">Reference proteome</keyword>
<comment type="caution">
    <text evidence="3">The sequence shown here is derived from an EMBL/GenBank/DDBJ whole genome shotgun (WGS) entry which is preliminary data.</text>
</comment>
<keyword evidence="2" id="KW-0732">Signal</keyword>
<organism evidence="3 4">
    <name type="scientific">Pseudoalteromonas undina</name>
    <dbReference type="NCBI Taxonomy" id="43660"/>
    <lineage>
        <taxon>Bacteria</taxon>
        <taxon>Pseudomonadati</taxon>
        <taxon>Pseudomonadota</taxon>
        <taxon>Gammaproteobacteria</taxon>
        <taxon>Alteromonadales</taxon>
        <taxon>Pseudoalteromonadaceae</taxon>
        <taxon>Pseudoalteromonas</taxon>
    </lineage>
</organism>
<feature type="transmembrane region" description="Helical" evidence="1">
    <location>
        <begin position="141"/>
        <end position="159"/>
    </location>
</feature>
<keyword evidence="1" id="KW-0472">Membrane</keyword>
<feature type="transmembrane region" description="Helical" evidence="1">
    <location>
        <begin position="30"/>
        <end position="47"/>
    </location>
</feature>
<proteinExistence type="predicted"/>
<feature type="transmembrane region" description="Helical" evidence="1">
    <location>
        <begin position="275"/>
        <end position="293"/>
    </location>
</feature>
<reference evidence="3" key="2">
    <citation type="submission" date="2013-04" db="EMBL/GenBank/DDBJ databases">
        <title>Genome sequence of Pseudoalteromonas undina.</title>
        <authorList>
            <person name="Xie B.-B."/>
            <person name="Rong J.-C."/>
            <person name="Qin Q.-L."/>
            <person name="Shu Y.-L."/>
            <person name="Zhang Y.-Z."/>
        </authorList>
    </citation>
    <scope>NUCLEOTIDE SEQUENCE</scope>
    <source>
        <strain evidence="3">NCIMB 2128</strain>
    </source>
</reference>
<evidence type="ECO:0000313" key="4">
    <source>
        <dbReference type="Proteomes" id="UP000016534"/>
    </source>
</evidence>
<keyword evidence="1" id="KW-0812">Transmembrane</keyword>